<reference evidence="1 2" key="1">
    <citation type="submission" date="2020-02" db="EMBL/GenBank/DDBJ databases">
        <title>Draft Genome Sequence of Verrucosispora sp. Strain CWR15, Isolated from Gulf of Mexico Sponge.</title>
        <authorList>
            <person name="Kennedy S.J."/>
            <person name="Cella E."/>
            <person name="Azarian T."/>
            <person name="Baker B.J."/>
            <person name="Shaw L.N."/>
        </authorList>
    </citation>
    <scope>NUCLEOTIDE SEQUENCE [LARGE SCALE GENOMIC DNA]</scope>
    <source>
        <strain evidence="1 2">CWR15</strain>
    </source>
</reference>
<keyword evidence="2" id="KW-1185">Reference proteome</keyword>
<protein>
    <submittedName>
        <fullName evidence="1">Uncharacterized protein</fullName>
    </submittedName>
</protein>
<evidence type="ECO:0000313" key="1">
    <source>
        <dbReference type="EMBL" id="NGM12572.1"/>
    </source>
</evidence>
<proteinExistence type="predicted"/>
<dbReference type="EMBL" id="SAIY01000002">
    <property type="protein sequence ID" value="NGM12572.1"/>
    <property type="molecule type" value="Genomic_DNA"/>
</dbReference>
<accession>A0A6M1KYD5</accession>
<sequence>MSRRHTFHNRPSQTRSENVEATLAEDAAATHLDQINFGLLLAAHVLLENPIDDVTASGVNEVASGIAFTCAFSAIRAATVVAVHGYYIDARALVRTVYESAGLGRMLAKLPDKAEKWLVKGDWFPDRIVRDYIEGQTTPVNGSPYQAFYKMSSANSHPTAKTSAYLVFEPESVRLRPKLHPQFNADYAIRTLHEIAGVTLFTLFAMRRAMVSQNFLPEWWLQGLAQLANDVYDADWSHLEQDWNAHNERYAELNASTIPSERLDEYLRIHPNSFFNIQKRQAAEEEEEEEASG</sequence>
<gene>
    <name evidence="1" type="ORF">ENC19_07805</name>
</gene>
<dbReference type="Proteomes" id="UP000478148">
    <property type="component" value="Unassembled WGS sequence"/>
</dbReference>
<dbReference type="AlphaFoldDB" id="A0A6M1KYD5"/>
<evidence type="ECO:0000313" key="2">
    <source>
        <dbReference type="Proteomes" id="UP000478148"/>
    </source>
</evidence>
<dbReference type="RefSeq" id="WP_164446446.1">
    <property type="nucleotide sequence ID" value="NZ_SAIY01000002.1"/>
</dbReference>
<organism evidence="1 2">
    <name type="scientific">Verrucosispora sioxanthis</name>
    <dbReference type="NCBI Taxonomy" id="2499994"/>
    <lineage>
        <taxon>Bacteria</taxon>
        <taxon>Bacillati</taxon>
        <taxon>Actinomycetota</taxon>
        <taxon>Actinomycetes</taxon>
        <taxon>Micromonosporales</taxon>
        <taxon>Micromonosporaceae</taxon>
        <taxon>Micromonospora</taxon>
    </lineage>
</organism>
<comment type="caution">
    <text evidence="1">The sequence shown here is derived from an EMBL/GenBank/DDBJ whole genome shotgun (WGS) entry which is preliminary data.</text>
</comment>
<name>A0A6M1KYD5_9ACTN</name>